<dbReference type="Proteomes" id="UP000649799">
    <property type="component" value="Unassembled WGS sequence"/>
</dbReference>
<evidence type="ECO:0000313" key="2">
    <source>
        <dbReference type="Proteomes" id="UP000649799"/>
    </source>
</evidence>
<sequence length="113" mass="13610">MAQDEYIKNLMSNFRPDRTSPKPASGKMRKLTKRAPLNHDKEIFHQLENVRDLRIEGSKKRLIKIDERHEEILKVLYPVFSVDVTRFINFLLTRFFQDHPELIEEIRESFKKL</sequence>
<organism evidence="1 2">
    <name type="scientific">Cyclobacterium plantarum</name>
    <dbReference type="NCBI Taxonomy" id="2716263"/>
    <lineage>
        <taxon>Bacteria</taxon>
        <taxon>Pseudomonadati</taxon>
        <taxon>Bacteroidota</taxon>
        <taxon>Cytophagia</taxon>
        <taxon>Cytophagales</taxon>
        <taxon>Cyclobacteriaceae</taxon>
        <taxon>Cyclobacterium</taxon>
    </lineage>
</organism>
<gene>
    <name evidence="1" type="ORF">G9Q97_06435</name>
</gene>
<proteinExistence type="predicted"/>
<evidence type="ECO:0000313" key="1">
    <source>
        <dbReference type="EMBL" id="NHE56449.1"/>
    </source>
</evidence>
<accession>A0ABX0H7W3</accession>
<reference evidence="1 2" key="1">
    <citation type="submission" date="2020-03" db="EMBL/GenBank/DDBJ databases">
        <title>Cyclobacterium plantarum sp. nov., a marine bacterium isolated from a coastal-marine wetland.</title>
        <authorList>
            <person name="Sanchez-Porro C."/>
            <person name="Ventosa A."/>
            <person name="Amoozegar M."/>
        </authorList>
    </citation>
    <scope>NUCLEOTIDE SEQUENCE [LARGE SCALE GENOMIC DNA]</scope>
    <source>
        <strain evidence="1 2">GBPx2</strain>
    </source>
</reference>
<name>A0ABX0H7W3_9BACT</name>
<comment type="caution">
    <text evidence="1">The sequence shown here is derived from an EMBL/GenBank/DDBJ whole genome shotgun (WGS) entry which is preliminary data.</text>
</comment>
<dbReference type="EMBL" id="JAANYN010000002">
    <property type="protein sequence ID" value="NHE56449.1"/>
    <property type="molecule type" value="Genomic_DNA"/>
</dbReference>
<keyword evidence="2" id="KW-1185">Reference proteome</keyword>
<protein>
    <submittedName>
        <fullName evidence="1">Uncharacterized protein</fullName>
    </submittedName>
</protein>